<protein>
    <submittedName>
        <fullName evidence="2">Uncharacterized protein</fullName>
    </submittedName>
</protein>
<dbReference type="Proteomes" id="UP000017836">
    <property type="component" value="Unassembled WGS sequence"/>
</dbReference>
<proteinExistence type="predicted"/>
<sequence>MIQLDHIFTRFGLCQAPTGSIGSWAELGLGLALNYAIGAPTTKFNLHHPLLGMDGGCPIISNLGVGVDSESPEPTRVWGSSIMDGPKPGNRSRWSRPGF</sequence>
<evidence type="ECO:0000256" key="1">
    <source>
        <dbReference type="SAM" id="MobiDB-lite"/>
    </source>
</evidence>
<dbReference type="AlphaFoldDB" id="W1P950"/>
<evidence type="ECO:0000313" key="3">
    <source>
        <dbReference type="Proteomes" id="UP000017836"/>
    </source>
</evidence>
<dbReference type="EMBL" id="KI394293">
    <property type="protein sequence ID" value="ERN04179.1"/>
    <property type="molecule type" value="Genomic_DNA"/>
</dbReference>
<accession>W1P950</accession>
<feature type="region of interest" description="Disordered" evidence="1">
    <location>
        <begin position="74"/>
        <end position="99"/>
    </location>
</feature>
<dbReference type="HOGENOM" id="CLU_2323573_0_0_1"/>
<evidence type="ECO:0000313" key="2">
    <source>
        <dbReference type="EMBL" id="ERN04179.1"/>
    </source>
</evidence>
<organism evidence="2 3">
    <name type="scientific">Amborella trichopoda</name>
    <dbReference type="NCBI Taxonomy" id="13333"/>
    <lineage>
        <taxon>Eukaryota</taxon>
        <taxon>Viridiplantae</taxon>
        <taxon>Streptophyta</taxon>
        <taxon>Embryophyta</taxon>
        <taxon>Tracheophyta</taxon>
        <taxon>Spermatophyta</taxon>
        <taxon>Magnoliopsida</taxon>
        <taxon>Amborellales</taxon>
        <taxon>Amborellaceae</taxon>
        <taxon>Amborella</taxon>
    </lineage>
</organism>
<dbReference type="Gramene" id="ERN04179">
    <property type="protein sequence ID" value="ERN04179"/>
    <property type="gene ID" value="AMTR_s00077p00103150"/>
</dbReference>
<reference evidence="3" key="1">
    <citation type="journal article" date="2013" name="Science">
        <title>The Amborella genome and the evolution of flowering plants.</title>
        <authorList>
            <consortium name="Amborella Genome Project"/>
        </authorList>
    </citation>
    <scope>NUCLEOTIDE SEQUENCE [LARGE SCALE GENOMIC DNA]</scope>
</reference>
<gene>
    <name evidence="2" type="ORF">AMTR_s00077p00103150</name>
</gene>
<keyword evidence="3" id="KW-1185">Reference proteome</keyword>
<name>W1P950_AMBTC</name>